<dbReference type="InterPro" id="IPR010445">
    <property type="entry name" value="LapA_dom"/>
</dbReference>
<feature type="region of interest" description="Disordered" evidence="5">
    <location>
        <begin position="70"/>
        <end position="102"/>
    </location>
</feature>
<dbReference type="Pfam" id="PF06305">
    <property type="entry name" value="LapA_dom"/>
    <property type="match status" value="1"/>
</dbReference>
<comment type="caution">
    <text evidence="8">The sequence shown here is derived from an EMBL/GenBank/DDBJ whole genome shotgun (WGS) entry which is preliminary data.</text>
</comment>
<evidence type="ECO:0000256" key="6">
    <source>
        <dbReference type="SAM" id="Phobius"/>
    </source>
</evidence>
<feature type="domain" description="Lipopolysaccharide assembly protein A" evidence="7">
    <location>
        <begin position="22"/>
        <end position="73"/>
    </location>
</feature>
<feature type="compositionally biased region" description="Low complexity" evidence="5">
    <location>
        <begin position="84"/>
        <end position="96"/>
    </location>
</feature>
<evidence type="ECO:0000256" key="4">
    <source>
        <dbReference type="ARBA" id="ARBA00023136"/>
    </source>
</evidence>
<dbReference type="AlphaFoldDB" id="A0A643FH61"/>
<evidence type="ECO:0000256" key="1">
    <source>
        <dbReference type="ARBA" id="ARBA00022475"/>
    </source>
</evidence>
<keyword evidence="1" id="KW-1003">Cell membrane</keyword>
<accession>A0A643FH61</accession>
<evidence type="ECO:0000256" key="5">
    <source>
        <dbReference type="SAM" id="MobiDB-lite"/>
    </source>
</evidence>
<evidence type="ECO:0000313" key="9">
    <source>
        <dbReference type="Proteomes" id="UP000430120"/>
    </source>
</evidence>
<keyword evidence="2 6" id="KW-0812">Transmembrane</keyword>
<evidence type="ECO:0000313" key="8">
    <source>
        <dbReference type="EMBL" id="KAB0583526.1"/>
    </source>
</evidence>
<feature type="transmembrane region" description="Helical" evidence="6">
    <location>
        <begin position="36"/>
        <end position="60"/>
    </location>
</feature>
<organism evidence="8 9">
    <name type="scientific">Ideonella dechloratans</name>
    <dbReference type="NCBI Taxonomy" id="36863"/>
    <lineage>
        <taxon>Bacteria</taxon>
        <taxon>Pseudomonadati</taxon>
        <taxon>Pseudomonadota</taxon>
        <taxon>Betaproteobacteria</taxon>
        <taxon>Burkholderiales</taxon>
        <taxon>Sphaerotilaceae</taxon>
        <taxon>Ideonella</taxon>
    </lineage>
</organism>
<gene>
    <name evidence="8" type="ORF">F7Q92_07560</name>
</gene>
<keyword evidence="9" id="KW-1185">Reference proteome</keyword>
<protein>
    <submittedName>
        <fullName evidence="8">LapA family protein</fullName>
    </submittedName>
</protein>
<evidence type="ECO:0000256" key="3">
    <source>
        <dbReference type="ARBA" id="ARBA00022989"/>
    </source>
</evidence>
<evidence type="ECO:0000259" key="7">
    <source>
        <dbReference type="Pfam" id="PF06305"/>
    </source>
</evidence>
<dbReference type="EMBL" id="VZPB01000013">
    <property type="protein sequence ID" value="KAB0583526.1"/>
    <property type="molecule type" value="Genomic_DNA"/>
</dbReference>
<sequence>MRFLVWLLRAFLFFALFAFALNNQQVVTVHWFFGFVWNAPLVIVVLAALVAGLVFGVLAMTPSWWRQRRRARQRPSAEPPAPAEAPSASAARAIPADFPDGI</sequence>
<dbReference type="Proteomes" id="UP000430120">
    <property type="component" value="Unassembled WGS sequence"/>
</dbReference>
<reference evidence="8 9" key="1">
    <citation type="submission" date="2019-09" db="EMBL/GenBank/DDBJ databases">
        <title>Draft genome sequences of 48 bacterial type strains from the CCUG.</title>
        <authorList>
            <person name="Tunovic T."/>
            <person name="Pineiro-Iglesias B."/>
            <person name="Unosson C."/>
            <person name="Inganas E."/>
            <person name="Ohlen M."/>
            <person name="Cardew S."/>
            <person name="Jensie-Markopoulos S."/>
            <person name="Salva-Serra F."/>
            <person name="Jaen-Luchoro D."/>
            <person name="Karlsson R."/>
            <person name="Svensson-Stadler L."/>
            <person name="Chun J."/>
            <person name="Moore E."/>
        </authorList>
    </citation>
    <scope>NUCLEOTIDE SEQUENCE [LARGE SCALE GENOMIC DNA]</scope>
    <source>
        <strain evidence="8 9">CCUG 30977</strain>
    </source>
</reference>
<dbReference type="RefSeq" id="WP_151123569.1">
    <property type="nucleotide sequence ID" value="NZ_CP088081.1"/>
</dbReference>
<keyword evidence="4 6" id="KW-0472">Membrane</keyword>
<name>A0A643FH61_IDEDE</name>
<proteinExistence type="predicted"/>
<evidence type="ECO:0000256" key="2">
    <source>
        <dbReference type="ARBA" id="ARBA00022692"/>
    </source>
</evidence>
<dbReference type="GO" id="GO:0005886">
    <property type="term" value="C:plasma membrane"/>
    <property type="evidence" value="ECO:0007669"/>
    <property type="project" value="InterPro"/>
</dbReference>
<keyword evidence="3 6" id="KW-1133">Transmembrane helix</keyword>